<dbReference type="GO" id="GO:0005524">
    <property type="term" value="F:ATP binding"/>
    <property type="evidence" value="ECO:0007669"/>
    <property type="project" value="InterPro"/>
</dbReference>
<keyword evidence="5" id="KW-1185">Reference proteome</keyword>
<reference evidence="5" key="2">
    <citation type="journal article" date="2019" name="MicrobiologyOpen">
        <title>High-quality draft genome sequence of Gaiella occulta isolated from a 150 meter deep mineral water borehole and comparison with the genome sequences of other deep-branching lineages of the phylum Actinobacteria.</title>
        <authorList>
            <person name="Severino R."/>
            <person name="Froufe H.J.C."/>
            <person name="Barroso C."/>
            <person name="Albuquerque L."/>
            <person name="Lobo-da-Cunha A."/>
            <person name="da Costa M.S."/>
            <person name="Egas C."/>
        </authorList>
    </citation>
    <scope>NUCLEOTIDE SEQUENCE [LARGE SCALE GENOMIC DNA]</scope>
    <source>
        <strain evidence="5">F2-233</strain>
    </source>
</reference>
<dbReference type="GO" id="GO:0000403">
    <property type="term" value="F:Y-form DNA binding"/>
    <property type="evidence" value="ECO:0007669"/>
    <property type="project" value="TreeGrafter"/>
</dbReference>
<dbReference type="PROSITE" id="PS51194">
    <property type="entry name" value="HELICASE_CTER"/>
    <property type="match status" value="1"/>
</dbReference>
<evidence type="ECO:0000259" key="2">
    <source>
        <dbReference type="PROSITE" id="PS51192"/>
    </source>
</evidence>
<keyword evidence="4" id="KW-0067">ATP-binding</keyword>
<dbReference type="EMBL" id="QQZY01000001">
    <property type="protein sequence ID" value="RDI75769.1"/>
    <property type="molecule type" value="Genomic_DNA"/>
</dbReference>
<feature type="region of interest" description="Disordered" evidence="1">
    <location>
        <begin position="772"/>
        <end position="842"/>
    </location>
</feature>
<dbReference type="AlphaFoldDB" id="A0A7M2Z0X2"/>
<feature type="compositionally biased region" description="Low complexity" evidence="1">
    <location>
        <begin position="820"/>
        <end position="842"/>
    </location>
</feature>
<evidence type="ECO:0000313" key="5">
    <source>
        <dbReference type="Proteomes" id="UP000254134"/>
    </source>
</evidence>
<feature type="compositionally biased region" description="Low complexity" evidence="1">
    <location>
        <begin position="799"/>
        <end position="809"/>
    </location>
</feature>
<feature type="domain" description="Helicase C-terminal" evidence="3">
    <location>
        <begin position="363"/>
        <end position="522"/>
    </location>
</feature>
<dbReference type="Gene3D" id="3.40.50.300">
    <property type="entry name" value="P-loop containing nucleotide triphosphate hydrolases"/>
    <property type="match status" value="2"/>
</dbReference>
<keyword evidence="4" id="KW-0378">Hydrolase</keyword>
<dbReference type="Proteomes" id="UP000254134">
    <property type="component" value="Unassembled WGS sequence"/>
</dbReference>
<gene>
    <name evidence="4" type="ORF">Gocc_0188</name>
</gene>
<dbReference type="GO" id="GO:0016787">
    <property type="term" value="F:hydrolase activity"/>
    <property type="evidence" value="ECO:0007669"/>
    <property type="project" value="InterPro"/>
</dbReference>
<feature type="domain" description="Helicase ATP-binding" evidence="2">
    <location>
        <begin position="178"/>
        <end position="296"/>
    </location>
</feature>
<dbReference type="PANTHER" id="PTHR47396:SF1">
    <property type="entry name" value="ATP-DEPENDENT HELICASE IRC3-RELATED"/>
    <property type="match status" value="1"/>
</dbReference>
<dbReference type="Pfam" id="PF04851">
    <property type="entry name" value="ResIII"/>
    <property type="match status" value="1"/>
</dbReference>
<dbReference type="SMART" id="SM00490">
    <property type="entry name" value="HELICc"/>
    <property type="match status" value="1"/>
</dbReference>
<dbReference type="GO" id="GO:0061749">
    <property type="term" value="F:forked DNA-dependent helicase activity"/>
    <property type="evidence" value="ECO:0007669"/>
    <property type="project" value="TreeGrafter"/>
</dbReference>
<dbReference type="InterPro" id="IPR001650">
    <property type="entry name" value="Helicase_C-like"/>
</dbReference>
<protein>
    <submittedName>
        <fullName evidence="4">Helicase conserved C-terminal domain</fullName>
    </submittedName>
</protein>
<dbReference type="SMART" id="SM00487">
    <property type="entry name" value="DEXDc"/>
    <property type="match status" value="1"/>
</dbReference>
<dbReference type="Pfam" id="PF00271">
    <property type="entry name" value="Helicase_C"/>
    <property type="match status" value="1"/>
</dbReference>
<reference evidence="4 5" key="1">
    <citation type="submission" date="2018-07" db="EMBL/GenBank/DDBJ databases">
        <title>High-quality-draft genome sequence of Gaiella occulta.</title>
        <authorList>
            <person name="Severino R."/>
            <person name="Froufe H.J.C."/>
            <person name="Rainey F.A."/>
            <person name="Barroso C."/>
            <person name="Albuquerque L."/>
            <person name="Lobo-Da-Cunha A."/>
            <person name="Da Costa M.S."/>
            <person name="Egas C."/>
        </authorList>
    </citation>
    <scope>NUCLEOTIDE SEQUENCE [LARGE SCALE GENOMIC DNA]</scope>
    <source>
        <strain evidence="4 5">F2-233</strain>
    </source>
</reference>
<organism evidence="4 5">
    <name type="scientific">Gaiella occulta</name>
    <dbReference type="NCBI Taxonomy" id="1002870"/>
    <lineage>
        <taxon>Bacteria</taxon>
        <taxon>Bacillati</taxon>
        <taxon>Actinomycetota</taxon>
        <taxon>Thermoleophilia</taxon>
        <taxon>Gaiellales</taxon>
        <taxon>Gaiellaceae</taxon>
        <taxon>Gaiella</taxon>
    </lineage>
</organism>
<comment type="caution">
    <text evidence="4">The sequence shown here is derived from an EMBL/GenBank/DDBJ whole genome shotgun (WGS) entry which is preliminary data.</text>
</comment>
<dbReference type="GO" id="GO:0036121">
    <property type="term" value="F:double-stranded DNA helicase activity"/>
    <property type="evidence" value="ECO:0007669"/>
    <property type="project" value="TreeGrafter"/>
</dbReference>
<feature type="compositionally biased region" description="Basic residues" evidence="1">
    <location>
        <begin position="778"/>
        <end position="791"/>
    </location>
</feature>
<name>A0A7M2Z0X2_9ACTN</name>
<proteinExistence type="predicted"/>
<dbReference type="InterPro" id="IPR014001">
    <property type="entry name" value="Helicase_ATP-bd"/>
</dbReference>
<sequence>MHETDLIPTHPSSEPAEGLQAAALRAQAWYGEPFLHAGENPAVALAPGTARRGALDSALAEIEAGRRTPSSRWRVRYGLMLGLERVLASPTPATAAGTELRRHQVDALAGMLTELIAANQRAAEENGNGDGHGAEAADAAELDEEDDDFDAGVIDEDADEAAFSGDDPGAARRYRFRHPTASGKTIAAAGFVEAARHLGVLILTHRRLLVSQFQRDLTAEGYAGRFADAIGSGLEPLRDDPITIQTYAWFARHADEISRTAYQLVICDEAHTALGEKTSAAIRSFSEPVYIGMTATEQLIAKQVSDVFPASVDDLPLADAARRGLIAPLRCLRVPPAAAINSVPIVGGDFEERALAAALDHAALNQAAASLYRDRFGMTPGIVYAAGVEHAYNLAQEFRAAGIKAEAVSGRTPPVKLAETLAAYERGEINVLINAQLLAEGWNSPRATVCFHLAPTASRRVYQQRIGRIMRMHPRKEAGIVVDFVTKSSTHNDRVISLHSLLDADFYREGARVTPAPRRRQQRRARRLLSPVPWLVPVTPDVTRRLLVIQREWQRIDPKFLDDEEQRFWATIAGRQIRFDQRAEFARKFTEGRAGKGALETFLSICAAENPNRRLRMTALADRVATPVERADFDDLVTLVTQAPPWEKDRAAGVRVLLRAIGEGKASAPEQILARWTWKLARATRKTQDRRASQEFPEAKRLLGAVANSRGHRHEENVAKLVQVARALPLTGGAALLASAEGYTPRANALLDRAREELGAIEEIAAALADNLPAPKAPARKTRRRRKKKKPAGPTSEVAAADGSPAAAAAERDLGAGTEVAPRAPEPAAAAASVSVSGVDAA</sequence>
<dbReference type="OrthoDB" id="9776021at2"/>
<dbReference type="PROSITE" id="PS51192">
    <property type="entry name" value="HELICASE_ATP_BIND_1"/>
    <property type="match status" value="1"/>
</dbReference>
<dbReference type="SUPFAM" id="SSF52540">
    <property type="entry name" value="P-loop containing nucleoside triphosphate hydrolases"/>
    <property type="match status" value="1"/>
</dbReference>
<dbReference type="InterPro" id="IPR027417">
    <property type="entry name" value="P-loop_NTPase"/>
</dbReference>
<dbReference type="PANTHER" id="PTHR47396">
    <property type="entry name" value="TYPE I RESTRICTION ENZYME ECOKI R PROTEIN"/>
    <property type="match status" value="1"/>
</dbReference>
<evidence type="ECO:0000256" key="1">
    <source>
        <dbReference type="SAM" id="MobiDB-lite"/>
    </source>
</evidence>
<keyword evidence="4" id="KW-0547">Nucleotide-binding</keyword>
<keyword evidence="4" id="KW-0347">Helicase</keyword>
<evidence type="ECO:0000259" key="3">
    <source>
        <dbReference type="PROSITE" id="PS51194"/>
    </source>
</evidence>
<dbReference type="InterPro" id="IPR006935">
    <property type="entry name" value="Helicase/UvrB_N"/>
</dbReference>
<dbReference type="InterPro" id="IPR050742">
    <property type="entry name" value="Helicase_Restrict-Modif_Enz"/>
</dbReference>
<accession>A0A7M2Z0X2</accession>
<evidence type="ECO:0000313" key="4">
    <source>
        <dbReference type="EMBL" id="RDI75769.1"/>
    </source>
</evidence>